<dbReference type="SUPFAM" id="SSF53300">
    <property type="entry name" value="vWA-like"/>
    <property type="match status" value="1"/>
</dbReference>
<dbReference type="InterPro" id="IPR027040">
    <property type="entry name" value="PSMD4"/>
</dbReference>
<dbReference type="InterPro" id="IPR001199">
    <property type="entry name" value="Cyt_B5-like_heme/steroid-bd"/>
</dbReference>
<dbReference type="Gene3D" id="3.10.120.10">
    <property type="entry name" value="Cytochrome b5-like heme/steroid binding domain"/>
    <property type="match status" value="1"/>
</dbReference>
<dbReference type="Pfam" id="PF00173">
    <property type="entry name" value="Cyt-b5"/>
    <property type="match status" value="1"/>
</dbReference>
<evidence type="ECO:0000256" key="3">
    <source>
        <dbReference type="ARBA" id="ARBA00022617"/>
    </source>
</evidence>
<dbReference type="PROSITE" id="PS00191">
    <property type="entry name" value="CYTOCHROME_B5_1"/>
    <property type="match status" value="1"/>
</dbReference>
<dbReference type="InterPro" id="IPR018506">
    <property type="entry name" value="Cyt_B5_heme-BS"/>
</dbReference>
<feature type="region of interest" description="Disordered" evidence="7">
    <location>
        <begin position="372"/>
        <end position="449"/>
    </location>
</feature>
<evidence type="ECO:0000313" key="9">
    <source>
        <dbReference type="Proteomes" id="UP000887572"/>
    </source>
</evidence>
<dbReference type="Gene3D" id="6.10.250.380">
    <property type="match status" value="1"/>
</dbReference>
<dbReference type="InterPro" id="IPR036400">
    <property type="entry name" value="Cyt_B5-like_heme/steroid_sf"/>
</dbReference>
<dbReference type="Pfam" id="PF02809">
    <property type="entry name" value="UIM"/>
    <property type="match status" value="2"/>
</dbReference>
<dbReference type="SMART" id="SM01117">
    <property type="entry name" value="Cyt-b5"/>
    <property type="match status" value="1"/>
</dbReference>
<keyword evidence="4" id="KW-0479">Metal-binding</keyword>
<dbReference type="PRINTS" id="PR00363">
    <property type="entry name" value="CYTOCHROMEB5"/>
</dbReference>
<proteinExistence type="inferred from homology"/>
<name>A0A914HBY2_GLORO</name>
<dbReference type="WBParaSite" id="Gr19_v10_g15189.t1">
    <property type="protein sequence ID" value="Gr19_v10_g15189.t1"/>
    <property type="gene ID" value="Gr19_v10_g15189"/>
</dbReference>
<keyword evidence="5" id="KW-0647">Proteasome</keyword>
<feature type="compositionally biased region" description="Gly residues" evidence="7">
    <location>
        <begin position="339"/>
        <end position="350"/>
    </location>
</feature>
<dbReference type="PROSITE" id="PS50330">
    <property type="entry name" value="UIM"/>
    <property type="match status" value="1"/>
</dbReference>
<dbReference type="Gene3D" id="6.10.300.40">
    <property type="match status" value="1"/>
</dbReference>
<dbReference type="FunFam" id="3.10.120.10:FF:000001">
    <property type="entry name" value="Cytochrome b5 reductase 4"/>
    <property type="match status" value="1"/>
</dbReference>
<reference evidence="10" key="1">
    <citation type="submission" date="2022-11" db="UniProtKB">
        <authorList>
            <consortium name="WormBaseParasite"/>
        </authorList>
    </citation>
    <scope>IDENTIFICATION</scope>
</reference>
<dbReference type="Proteomes" id="UP000887572">
    <property type="component" value="Unplaced"/>
</dbReference>
<dbReference type="GO" id="GO:0005829">
    <property type="term" value="C:cytosol"/>
    <property type="evidence" value="ECO:0007669"/>
    <property type="project" value="TreeGrafter"/>
</dbReference>
<dbReference type="GO" id="GO:0005634">
    <property type="term" value="C:nucleus"/>
    <property type="evidence" value="ECO:0007669"/>
    <property type="project" value="TreeGrafter"/>
</dbReference>
<evidence type="ECO:0000256" key="2">
    <source>
        <dbReference type="ARBA" id="ARBA00014934"/>
    </source>
</evidence>
<feature type="region of interest" description="Disordered" evidence="7">
    <location>
        <begin position="302"/>
        <end position="350"/>
    </location>
</feature>
<dbReference type="GO" id="GO:0031593">
    <property type="term" value="F:polyubiquitin modification-dependent protein binding"/>
    <property type="evidence" value="ECO:0007669"/>
    <property type="project" value="TreeGrafter"/>
</dbReference>
<dbReference type="GO" id="GO:0020037">
    <property type="term" value="F:heme binding"/>
    <property type="evidence" value="ECO:0007669"/>
    <property type="project" value="InterPro"/>
</dbReference>
<feature type="compositionally biased region" description="Polar residues" evidence="7">
    <location>
        <begin position="428"/>
        <end position="439"/>
    </location>
</feature>
<accession>A0A914HBY2</accession>
<keyword evidence="6" id="KW-0408">Iron</keyword>
<dbReference type="InterPro" id="IPR003903">
    <property type="entry name" value="UIM_dom"/>
</dbReference>
<dbReference type="Pfam" id="PF13519">
    <property type="entry name" value="VWA_2"/>
    <property type="match status" value="1"/>
</dbReference>
<dbReference type="SUPFAM" id="SSF55856">
    <property type="entry name" value="Cytochrome b5-like heme/steroid binding domain"/>
    <property type="match status" value="1"/>
</dbReference>
<feature type="compositionally biased region" description="Basic and acidic residues" evidence="7">
    <location>
        <begin position="381"/>
        <end position="420"/>
    </location>
</feature>
<dbReference type="PANTHER" id="PTHR10223:SF0">
    <property type="entry name" value="26S PROTEASOME NON-ATPASE REGULATORY SUBUNIT 4"/>
    <property type="match status" value="1"/>
</dbReference>
<evidence type="ECO:0000259" key="8">
    <source>
        <dbReference type="PROSITE" id="PS50255"/>
    </source>
</evidence>
<dbReference type="AlphaFoldDB" id="A0A914HBY2"/>
<dbReference type="PROSITE" id="PS50255">
    <property type="entry name" value="CYTOCHROME_B5_2"/>
    <property type="match status" value="1"/>
</dbReference>
<organism evidence="9 10">
    <name type="scientific">Globodera rostochiensis</name>
    <name type="common">Golden nematode worm</name>
    <name type="synonym">Heterodera rostochiensis</name>
    <dbReference type="NCBI Taxonomy" id="31243"/>
    <lineage>
        <taxon>Eukaryota</taxon>
        <taxon>Metazoa</taxon>
        <taxon>Ecdysozoa</taxon>
        <taxon>Nematoda</taxon>
        <taxon>Chromadorea</taxon>
        <taxon>Rhabditida</taxon>
        <taxon>Tylenchina</taxon>
        <taxon>Tylenchomorpha</taxon>
        <taxon>Tylenchoidea</taxon>
        <taxon>Heteroderidae</taxon>
        <taxon>Heteroderinae</taxon>
        <taxon>Globodera</taxon>
    </lineage>
</organism>
<dbReference type="InterPro" id="IPR002035">
    <property type="entry name" value="VWF_A"/>
</dbReference>
<protein>
    <recommendedName>
        <fullName evidence="2">26S proteasome non-ATPase regulatory subunit 4</fullName>
    </recommendedName>
</protein>
<evidence type="ECO:0000256" key="1">
    <source>
        <dbReference type="ARBA" id="ARBA00005574"/>
    </source>
</evidence>
<dbReference type="GO" id="GO:0046872">
    <property type="term" value="F:metal ion binding"/>
    <property type="evidence" value="ECO:0007669"/>
    <property type="project" value="UniProtKB-KW"/>
</dbReference>
<dbReference type="PANTHER" id="PTHR10223">
    <property type="entry name" value="26S PROTEASOME NON-ATPASE REGULATORY SUBUNIT 4"/>
    <property type="match status" value="1"/>
</dbReference>
<evidence type="ECO:0000256" key="4">
    <source>
        <dbReference type="ARBA" id="ARBA00022723"/>
    </source>
</evidence>
<dbReference type="Gene3D" id="3.40.50.410">
    <property type="entry name" value="von Willebrand factor, type A domain"/>
    <property type="match status" value="1"/>
</dbReference>
<keyword evidence="9" id="KW-1185">Reference proteome</keyword>
<feature type="compositionally biased region" description="Low complexity" evidence="7">
    <location>
        <begin position="232"/>
        <end position="248"/>
    </location>
</feature>
<feature type="compositionally biased region" description="Low complexity" evidence="7">
    <location>
        <begin position="302"/>
        <end position="318"/>
    </location>
</feature>
<sequence length="564" mass="61814">MTQESTMICVDNSEWMRNGDLPPTRFNCQQEAVRALIHFKLRSNPENAVGLVSLANRIDVLNSLTAEDRKLMVRLHSLEILGISKVFDGLKTAYLALKHRKNRNHRQRIVVFVGSPLDPLLSEKEPFLKFAKKLKKEKVSADFVLFGEATAENNKIIADFVDILNGAEDGASHLLVVPVGDTKLFDALIRSPICNGAAGAVIGAGGDFGINEEDDPELAMALRISLEEQRLRQQQQTDGAGQPQQQQQNAAVPMEVDQQQSKSDAPTAPAETGQRIHQEEPNLSAMTEEEQLEYVLRLSMSGNQPAQGGQDGQQNQQQSRSPSGAMSTPAPTPMELEEGTGGSNAQGAAGGVQLGDLLAHPEMLRQMVGQAPVAGGGAEGTSKERQKESKESDEKGGGAKKEANENNEKKGKEDKKDGNANDKMSLGVPNNQKPSSGRSTTKRQKVELKPGRGLTDWIGLSNAGRMTPHDLRSSVDHDELSRHNTERDCWILLFDMVYDLTQYLEFHPGGVPELMRAAGTDATELFTEIHRWINYKSMLKSCVIGPFRGQRDKLQRVKDNPTTA</sequence>
<keyword evidence="3" id="KW-0349">Heme</keyword>
<evidence type="ECO:0000256" key="6">
    <source>
        <dbReference type="ARBA" id="ARBA00023004"/>
    </source>
</evidence>
<dbReference type="InterPro" id="IPR036465">
    <property type="entry name" value="vWFA_dom_sf"/>
</dbReference>
<evidence type="ECO:0000313" key="10">
    <source>
        <dbReference type="WBParaSite" id="Gr19_v10_g15189.t1"/>
    </source>
</evidence>
<evidence type="ECO:0000256" key="7">
    <source>
        <dbReference type="SAM" id="MobiDB-lite"/>
    </source>
</evidence>
<feature type="domain" description="Cytochrome b5 heme-binding" evidence="8">
    <location>
        <begin position="472"/>
        <end position="548"/>
    </location>
</feature>
<evidence type="ECO:0000256" key="5">
    <source>
        <dbReference type="ARBA" id="ARBA00022942"/>
    </source>
</evidence>
<dbReference type="SMART" id="SM00726">
    <property type="entry name" value="UIM"/>
    <property type="match status" value="2"/>
</dbReference>
<dbReference type="GO" id="GO:0008540">
    <property type="term" value="C:proteasome regulatory particle, base subcomplex"/>
    <property type="evidence" value="ECO:0007669"/>
    <property type="project" value="TreeGrafter"/>
</dbReference>
<comment type="similarity">
    <text evidence="1">Belongs to the proteasome subunit S5A family.</text>
</comment>
<feature type="region of interest" description="Disordered" evidence="7">
    <location>
        <begin position="230"/>
        <end position="285"/>
    </location>
</feature>
<dbReference type="GO" id="GO:0043161">
    <property type="term" value="P:proteasome-mediated ubiquitin-dependent protein catabolic process"/>
    <property type="evidence" value="ECO:0007669"/>
    <property type="project" value="TreeGrafter"/>
</dbReference>
<dbReference type="FunFam" id="3.40.50.410:FF:000005">
    <property type="entry name" value="26S proteasome non-ATPase regulatory subunit 4"/>
    <property type="match status" value="1"/>
</dbReference>